<proteinExistence type="predicted"/>
<keyword evidence="1" id="KW-0175">Coiled coil</keyword>
<evidence type="ECO:0000313" key="2">
    <source>
        <dbReference type="EMBL" id="PPK57878.1"/>
    </source>
</evidence>
<feature type="coiled-coil region" evidence="1">
    <location>
        <begin position="15"/>
        <end position="46"/>
    </location>
</feature>
<comment type="caution">
    <text evidence="2">The sequence shown here is derived from an EMBL/GenBank/DDBJ whole genome shotgun (WGS) entry which is preliminary data.</text>
</comment>
<accession>A0AB36ZT33</accession>
<evidence type="ECO:0000256" key="1">
    <source>
        <dbReference type="SAM" id="Coils"/>
    </source>
</evidence>
<dbReference type="AlphaFoldDB" id="A0AB36ZT33"/>
<gene>
    <name evidence="2" type="ORF">B0F89_1433</name>
</gene>
<evidence type="ECO:0000313" key="3">
    <source>
        <dbReference type="Proteomes" id="UP000239861"/>
    </source>
</evidence>
<dbReference type="Proteomes" id="UP000239861">
    <property type="component" value="Unassembled WGS sequence"/>
</dbReference>
<dbReference type="EMBL" id="PTIW01000043">
    <property type="protein sequence ID" value="PPK57878.1"/>
    <property type="molecule type" value="Genomic_DNA"/>
</dbReference>
<sequence length="50" mass="5798">MALSDSQKKVYINRIAQAEKRIIDIQTRAEREIANEKKKIIEAQKSLNRG</sequence>
<name>A0AB36ZT33_9BACT</name>
<reference evidence="2 3" key="1">
    <citation type="submission" date="2018-02" db="EMBL/GenBank/DDBJ databases">
        <title>Subsurface microbial communities from deep shales in Ohio and West Virginia, USA.</title>
        <authorList>
            <person name="Wrighton K."/>
        </authorList>
    </citation>
    <scope>NUCLEOTIDE SEQUENCE [LARGE SCALE GENOMIC DNA]</scope>
    <source>
        <strain evidence="2 3">MARC-MIP3H16</strain>
    </source>
</reference>
<dbReference type="RefSeq" id="WP_165786241.1">
    <property type="nucleotide sequence ID" value="NZ_PTIW01000043.1"/>
</dbReference>
<protein>
    <submittedName>
        <fullName evidence="2">Uncharacterized protein</fullName>
    </submittedName>
</protein>
<organism evidence="2 3">
    <name type="scientific">Malaciobacter marinus</name>
    <dbReference type="NCBI Taxonomy" id="505249"/>
    <lineage>
        <taxon>Bacteria</taxon>
        <taxon>Pseudomonadati</taxon>
        <taxon>Campylobacterota</taxon>
        <taxon>Epsilonproteobacteria</taxon>
        <taxon>Campylobacterales</taxon>
        <taxon>Arcobacteraceae</taxon>
        <taxon>Malaciobacter</taxon>
    </lineage>
</organism>